<gene>
    <name evidence="13" type="ORF">COCON_G00177270</name>
</gene>
<evidence type="ECO:0000256" key="5">
    <source>
        <dbReference type="ARBA" id="ARBA00022833"/>
    </source>
</evidence>
<dbReference type="PANTHER" id="PTHR23235">
    <property type="entry name" value="KRUEPPEL-LIKE TRANSCRIPTION FACTOR"/>
    <property type="match status" value="1"/>
</dbReference>
<feature type="domain" description="C2H2-type" evidence="12">
    <location>
        <begin position="336"/>
        <end position="365"/>
    </location>
</feature>
<evidence type="ECO:0000256" key="3">
    <source>
        <dbReference type="ARBA" id="ARBA00022737"/>
    </source>
</evidence>
<evidence type="ECO:0000256" key="4">
    <source>
        <dbReference type="ARBA" id="ARBA00022771"/>
    </source>
</evidence>
<keyword evidence="6" id="KW-0805">Transcription regulation</keyword>
<dbReference type="InterPro" id="IPR036236">
    <property type="entry name" value="Znf_C2H2_sf"/>
</dbReference>
<feature type="compositionally biased region" description="Basic residues" evidence="11">
    <location>
        <begin position="383"/>
        <end position="392"/>
    </location>
</feature>
<sequence length="401" mass="42742">MVSVSDKDVLTDGNDSLRTLAKLPLACTYKSAVLPFKENGLAALAFSEGGESECSEGSSSGSCLSPVSQDTRSSSSPGPGEDGSLLRLYLMSTVGGEERVSGSQTPRLPDFRSRLPTNFSPTLEEIEEFLREKMEQVNKDGLLDPDDQPEASPPDPMVPALSSKLDSLEASSVPEAPASESAGPPATSATQVLVGPSMVLQIQPLQLSPPPPQPAPQSSSSGGFRLAHLVLGVGGSQNFALLPQVSPATLLPLVGEAGSQDQKYVKIAPLPITVRTLGVPGGGSGGLVKAVPLRAAKSPSETQRIHKCSHPGCEKMYTKSSHLKAHFRRHTGEKPYTCAWPDCGWRFSRSDELSRHRRSHSGVKPYMCSMCDKKFARSDHLSKHTKVHRSPRAGRLVRASC</sequence>
<comment type="subcellular location">
    <subcellularLocation>
        <location evidence="1">Nucleus</location>
    </subcellularLocation>
</comment>
<comment type="caution">
    <text evidence="13">The sequence shown here is derived from an EMBL/GenBank/DDBJ whole genome shotgun (WGS) entry which is preliminary data.</text>
</comment>
<dbReference type="PANTHER" id="PTHR23235:SF141">
    <property type="entry name" value="KRUEPPEL-LIKE FACTOR 15"/>
    <property type="match status" value="1"/>
</dbReference>
<name>A0A9Q1HR08_CONCO</name>
<dbReference type="AlphaFoldDB" id="A0A9Q1HR08"/>
<feature type="region of interest" description="Disordered" evidence="11">
    <location>
        <begin position="382"/>
        <end position="401"/>
    </location>
</feature>
<dbReference type="Pfam" id="PF00096">
    <property type="entry name" value="zf-C2H2"/>
    <property type="match status" value="2"/>
</dbReference>
<dbReference type="GO" id="GO:0008270">
    <property type="term" value="F:zinc ion binding"/>
    <property type="evidence" value="ECO:0007669"/>
    <property type="project" value="UniProtKB-KW"/>
</dbReference>
<keyword evidence="8" id="KW-0804">Transcription</keyword>
<evidence type="ECO:0000256" key="9">
    <source>
        <dbReference type="ARBA" id="ARBA00023242"/>
    </source>
</evidence>
<evidence type="ECO:0000256" key="2">
    <source>
        <dbReference type="ARBA" id="ARBA00022723"/>
    </source>
</evidence>
<reference evidence="13" key="1">
    <citation type="journal article" date="2023" name="Science">
        <title>Genome structures resolve the early diversification of teleost fishes.</title>
        <authorList>
            <person name="Parey E."/>
            <person name="Louis A."/>
            <person name="Montfort J."/>
            <person name="Bouchez O."/>
            <person name="Roques C."/>
            <person name="Iampietro C."/>
            <person name="Lluch J."/>
            <person name="Castinel A."/>
            <person name="Donnadieu C."/>
            <person name="Desvignes T."/>
            <person name="Floi Bucao C."/>
            <person name="Jouanno E."/>
            <person name="Wen M."/>
            <person name="Mejri S."/>
            <person name="Dirks R."/>
            <person name="Jansen H."/>
            <person name="Henkel C."/>
            <person name="Chen W.J."/>
            <person name="Zahm M."/>
            <person name="Cabau C."/>
            <person name="Klopp C."/>
            <person name="Thompson A.W."/>
            <person name="Robinson-Rechavi M."/>
            <person name="Braasch I."/>
            <person name="Lecointre G."/>
            <person name="Bobe J."/>
            <person name="Postlethwait J.H."/>
            <person name="Berthelot C."/>
            <person name="Roest Crollius H."/>
            <person name="Guiguen Y."/>
        </authorList>
    </citation>
    <scope>NUCLEOTIDE SEQUENCE</scope>
    <source>
        <strain evidence="13">Concon-B</strain>
    </source>
</reference>
<evidence type="ECO:0000256" key="11">
    <source>
        <dbReference type="SAM" id="MobiDB-lite"/>
    </source>
</evidence>
<dbReference type="Gene3D" id="3.30.160.60">
    <property type="entry name" value="Classic Zinc Finger"/>
    <property type="match status" value="3"/>
</dbReference>
<evidence type="ECO:0000256" key="6">
    <source>
        <dbReference type="ARBA" id="ARBA00023015"/>
    </source>
</evidence>
<evidence type="ECO:0000256" key="10">
    <source>
        <dbReference type="PROSITE-ProRule" id="PRU00042"/>
    </source>
</evidence>
<dbReference type="FunFam" id="3.30.160.60:FF:000624">
    <property type="entry name" value="zinc finger protein 697"/>
    <property type="match status" value="1"/>
</dbReference>
<evidence type="ECO:0000256" key="7">
    <source>
        <dbReference type="ARBA" id="ARBA00023125"/>
    </source>
</evidence>
<keyword evidence="4 10" id="KW-0863">Zinc-finger</keyword>
<keyword evidence="5" id="KW-0862">Zinc</keyword>
<evidence type="ECO:0000256" key="8">
    <source>
        <dbReference type="ARBA" id="ARBA00023163"/>
    </source>
</evidence>
<feature type="domain" description="C2H2-type" evidence="12">
    <location>
        <begin position="306"/>
        <end position="335"/>
    </location>
</feature>
<dbReference type="GO" id="GO:0000981">
    <property type="term" value="F:DNA-binding transcription factor activity, RNA polymerase II-specific"/>
    <property type="evidence" value="ECO:0007669"/>
    <property type="project" value="TreeGrafter"/>
</dbReference>
<protein>
    <recommendedName>
        <fullName evidence="12">C2H2-type domain-containing protein</fullName>
    </recommendedName>
</protein>
<evidence type="ECO:0000256" key="1">
    <source>
        <dbReference type="ARBA" id="ARBA00004123"/>
    </source>
</evidence>
<evidence type="ECO:0000259" key="12">
    <source>
        <dbReference type="PROSITE" id="PS50157"/>
    </source>
</evidence>
<keyword evidence="3" id="KW-0677">Repeat</keyword>
<keyword evidence="14" id="KW-1185">Reference proteome</keyword>
<dbReference type="SMART" id="SM00355">
    <property type="entry name" value="ZnF_C2H2"/>
    <property type="match status" value="3"/>
</dbReference>
<keyword evidence="9" id="KW-0539">Nucleus</keyword>
<dbReference type="InterPro" id="IPR013087">
    <property type="entry name" value="Znf_C2H2_type"/>
</dbReference>
<feature type="domain" description="C2H2-type" evidence="12">
    <location>
        <begin position="366"/>
        <end position="393"/>
    </location>
</feature>
<proteinExistence type="predicted"/>
<dbReference type="FunFam" id="3.30.160.60:FF:002639">
    <property type="entry name" value="Kruppel-Like Factor (Zinc finger protein)"/>
    <property type="match status" value="1"/>
</dbReference>
<dbReference type="OrthoDB" id="6365676at2759"/>
<dbReference type="SUPFAM" id="SSF57667">
    <property type="entry name" value="beta-beta-alpha zinc fingers"/>
    <property type="match status" value="2"/>
</dbReference>
<keyword evidence="2" id="KW-0479">Metal-binding</keyword>
<dbReference type="PROSITE" id="PS00028">
    <property type="entry name" value="ZINC_FINGER_C2H2_1"/>
    <property type="match status" value="3"/>
</dbReference>
<dbReference type="Proteomes" id="UP001152803">
    <property type="component" value="Unassembled WGS sequence"/>
</dbReference>
<dbReference type="EMBL" id="JAFJMO010000013">
    <property type="protein sequence ID" value="KAJ8258715.1"/>
    <property type="molecule type" value="Genomic_DNA"/>
</dbReference>
<dbReference type="GO" id="GO:0005634">
    <property type="term" value="C:nucleus"/>
    <property type="evidence" value="ECO:0007669"/>
    <property type="project" value="UniProtKB-SubCell"/>
</dbReference>
<dbReference type="GO" id="GO:0000978">
    <property type="term" value="F:RNA polymerase II cis-regulatory region sequence-specific DNA binding"/>
    <property type="evidence" value="ECO:0007669"/>
    <property type="project" value="TreeGrafter"/>
</dbReference>
<evidence type="ECO:0000313" key="14">
    <source>
        <dbReference type="Proteomes" id="UP001152803"/>
    </source>
</evidence>
<dbReference type="PROSITE" id="PS50157">
    <property type="entry name" value="ZINC_FINGER_C2H2_2"/>
    <property type="match status" value="3"/>
</dbReference>
<accession>A0A9Q1HR08</accession>
<organism evidence="13 14">
    <name type="scientific">Conger conger</name>
    <name type="common">Conger eel</name>
    <name type="synonym">Muraena conger</name>
    <dbReference type="NCBI Taxonomy" id="82655"/>
    <lineage>
        <taxon>Eukaryota</taxon>
        <taxon>Metazoa</taxon>
        <taxon>Chordata</taxon>
        <taxon>Craniata</taxon>
        <taxon>Vertebrata</taxon>
        <taxon>Euteleostomi</taxon>
        <taxon>Actinopterygii</taxon>
        <taxon>Neopterygii</taxon>
        <taxon>Teleostei</taxon>
        <taxon>Anguilliformes</taxon>
        <taxon>Congridae</taxon>
        <taxon>Conger</taxon>
    </lineage>
</organism>
<dbReference type="FunFam" id="3.30.160.60:FF:000018">
    <property type="entry name" value="Krueppel-like factor 15"/>
    <property type="match status" value="1"/>
</dbReference>
<feature type="region of interest" description="Disordered" evidence="11">
    <location>
        <begin position="140"/>
        <end position="189"/>
    </location>
</feature>
<feature type="region of interest" description="Disordered" evidence="11">
    <location>
        <begin position="96"/>
        <end position="116"/>
    </location>
</feature>
<evidence type="ECO:0000313" key="13">
    <source>
        <dbReference type="EMBL" id="KAJ8258715.1"/>
    </source>
</evidence>
<keyword evidence="7" id="KW-0238">DNA-binding</keyword>
<feature type="compositionally biased region" description="Low complexity" evidence="11">
    <location>
        <begin position="168"/>
        <end position="189"/>
    </location>
</feature>
<feature type="region of interest" description="Disordered" evidence="11">
    <location>
        <begin position="50"/>
        <end position="84"/>
    </location>
</feature>